<accession>A0ABR1RBK6</accession>
<proteinExistence type="predicted"/>
<sequence length="140" mass="15224">MSDKLHANAVSNVISAGRSRPRAFDYAKAVVATLRTIHEIKAIAVLLNISSTVTQGSSVFGEGVKTFYGYSNRVVDLQKLPYDTSLEDFSTFHNLYVDLFEEEPTGGSVLRLVGQGGCACVNRRPICIKRTPGIASEVDK</sequence>
<name>A0ABR1RBK6_9PEZI</name>
<gene>
    <name evidence="1" type="ORF">PG991_010539</name>
</gene>
<protein>
    <submittedName>
        <fullName evidence="1">FAD binding domain-containing protein</fullName>
    </submittedName>
</protein>
<keyword evidence="2" id="KW-1185">Reference proteome</keyword>
<evidence type="ECO:0000313" key="1">
    <source>
        <dbReference type="EMBL" id="KAK8007988.1"/>
    </source>
</evidence>
<organism evidence="1 2">
    <name type="scientific">Apiospora marii</name>
    <dbReference type="NCBI Taxonomy" id="335849"/>
    <lineage>
        <taxon>Eukaryota</taxon>
        <taxon>Fungi</taxon>
        <taxon>Dikarya</taxon>
        <taxon>Ascomycota</taxon>
        <taxon>Pezizomycotina</taxon>
        <taxon>Sordariomycetes</taxon>
        <taxon>Xylariomycetidae</taxon>
        <taxon>Amphisphaeriales</taxon>
        <taxon>Apiosporaceae</taxon>
        <taxon>Apiospora</taxon>
    </lineage>
</organism>
<dbReference type="EMBL" id="JAQQWI010000016">
    <property type="protein sequence ID" value="KAK8007988.1"/>
    <property type="molecule type" value="Genomic_DNA"/>
</dbReference>
<dbReference type="Proteomes" id="UP001396898">
    <property type="component" value="Unassembled WGS sequence"/>
</dbReference>
<reference evidence="1 2" key="1">
    <citation type="submission" date="2023-01" db="EMBL/GenBank/DDBJ databases">
        <title>Analysis of 21 Apiospora genomes using comparative genomics revels a genus with tremendous synthesis potential of carbohydrate active enzymes and secondary metabolites.</title>
        <authorList>
            <person name="Sorensen T."/>
        </authorList>
    </citation>
    <scope>NUCLEOTIDE SEQUENCE [LARGE SCALE GENOMIC DNA]</scope>
    <source>
        <strain evidence="1 2">CBS 20057</strain>
    </source>
</reference>
<comment type="caution">
    <text evidence="1">The sequence shown here is derived from an EMBL/GenBank/DDBJ whole genome shotgun (WGS) entry which is preliminary data.</text>
</comment>
<evidence type="ECO:0000313" key="2">
    <source>
        <dbReference type="Proteomes" id="UP001396898"/>
    </source>
</evidence>